<protein>
    <recommendedName>
        <fullName evidence="6">Large ribosomal subunit protein uL29m</fullName>
    </recommendedName>
</protein>
<dbReference type="Pfam" id="PF06984">
    <property type="entry name" value="MRP-L47"/>
    <property type="match status" value="1"/>
</dbReference>
<dbReference type="EMBL" id="VZRI01004517">
    <property type="protein sequence ID" value="NWU92668.1"/>
    <property type="molecule type" value="Genomic_DNA"/>
</dbReference>
<evidence type="ECO:0000256" key="1">
    <source>
        <dbReference type="ARBA" id="ARBA00004173"/>
    </source>
</evidence>
<dbReference type="PANTHER" id="PTHR21183">
    <property type="entry name" value="RIBOSOMAL PROTEIN L47, MITOCHONDRIAL-RELATED"/>
    <property type="match status" value="1"/>
</dbReference>
<evidence type="ECO:0000256" key="5">
    <source>
        <dbReference type="ARBA" id="ARBA00023274"/>
    </source>
</evidence>
<evidence type="ECO:0000256" key="6">
    <source>
        <dbReference type="ARBA" id="ARBA00035289"/>
    </source>
</evidence>
<dbReference type="GO" id="GO:0003735">
    <property type="term" value="F:structural constituent of ribosome"/>
    <property type="evidence" value="ECO:0007669"/>
    <property type="project" value="InterPro"/>
</dbReference>
<name>A0A7K6ARI8_UPUEP</name>
<gene>
    <name evidence="7" type="primary">Mrpl47</name>
    <name evidence="7" type="ORF">UPUEPO_R10546</name>
</gene>
<sequence length="162" mass="19965">TGDSWKITQLRGKSSEDLHKLWYVLLKEKNMLLTLQQESKRQLRPMPSPERLQKVEKSMKNIDLVVRERETALRLLQTGQEKPVPGEWRHDFLGRTYWYSFREWPIPWYLNKKHKKRKFFYLPHVERFIRLRLEKALRIRARRKSLERTRRKMLESKFPHLA</sequence>
<reference evidence="7 8" key="1">
    <citation type="submission" date="2019-09" db="EMBL/GenBank/DDBJ databases">
        <title>Bird 10,000 Genomes (B10K) Project - Family phase.</title>
        <authorList>
            <person name="Zhang G."/>
        </authorList>
    </citation>
    <scope>NUCLEOTIDE SEQUENCE [LARGE SCALE GENOMIC DNA]</scope>
    <source>
        <strain evidence="7">B10K-DU-012-37</strain>
    </source>
</reference>
<feature type="non-terminal residue" evidence="7">
    <location>
        <position position="1"/>
    </location>
</feature>
<evidence type="ECO:0000256" key="4">
    <source>
        <dbReference type="ARBA" id="ARBA00023128"/>
    </source>
</evidence>
<dbReference type="Proteomes" id="UP000544127">
    <property type="component" value="Unassembled WGS sequence"/>
</dbReference>
<proteinExistence type="inferred from homology"/>
<comment type="similarity">
    <text evidence="2">Belongs to the universal ribosomal protein uL29 family.</text>
</comment>
<dbReference type="OrthoDB" id="270763at2759"/>
<comment type="caution">
    <text evidence="7">The sequence shown here is derived from an EMBL/GenBank/DDBJ whole genome shotgun (WGS) entry which is preliminary data.</text>
</comment>
<evidence type="ECO:0000256" key="3">
    <source>
        <dbReference type="ARBA" id="ARBA00022980"/>
    </source>
</evidence>
<dbReference type="GO" id="GO:0005762">
    <property type="term" value="C:mitochondrial large ribosomal subunit"/>
    <property type="evidence" value="ECO:0007669"/>
    <property type="project" value="TreeGrafter"/>
</dbReference>
<keyword evidence="3" id="KW-0689">Ribosomal protein</keyword>
<evidence type="ECO:0000256" key="2">
    <source>
        <dbReference type="ARBA" id="ARBA00009254"/>
    </source>
</evidence>
<comment type="subcellular location">
    <subcellularLocation>
        <location evidence="1">Mitochondrion</location>
    </subcellularLocation>
</comment>
<dbReference type="PANTHER" id="PTHR21183:SF18">
    <property type="entry name" value="LARGE RIBOSOMAL SUBUNIT PROTEIN UL29M"/>
    <property type="match status" value="1"/>
</dbReference>
<evidence type="ECO:0000313" key="8">
    <source>
        <dbReference type="Proteomes" id="UP000544127"/>
    </source>
</evidence>
<organism evidence="7 8">
    <name type="scientific">Upupa epops</name>
    <name type="common">Eurasian hoopoe</name>
    <dbReference type="NCBI Taxonomy" id="57439"/>
    <lineage>
        <taxon>Eukaryota</taxon>
        <taxon>Metazoa</taxon>
        <taxon>Chordata</taxon>
        <taxon>Craniata</taxon>
        <taxon>Vertebrata</taxon>
        <taxon>Euteleostomi</taxon>
        <taxon>Archelosauria</taxon>
        <taxon>Archosauria</taxon>
        <taxon>Dinosauria</taxon>
        <taxon>Saurischia</taxon>
        <taxon>Theropoda</taxon>
        <taxon>Coelurosauria</taxon>
        <taxon>Aves</taxon>
        <taxon>Neognathae</taxon>
        <taxon>Neoaves</taxon>
        <taxon>Telluraves</taxon>
        <taxon>Coraciimorphae</taxon>
        <taxon>Bucerotiformes</taxon>
        <taxon>Upupidae</taxon>
        <taxon>Upupa</taxon>
    </lineage>
</organism>
<dbReference type="AlphaFoldDB" id="A0A7K6ARI8"/>
<feature type="non-terminal residue" evidence="7">
    <location>
        <position position="162"/>
    </location>
</feature>
<dbReference type="Gene3D" id="6.10.330.20">
    <property type="match status" value="1"/>
</dbReference>
<dbReference type="InterPro" id="IPR010729">
    <property type="entry name" value="Ribosomal_uL29_mit"/>
</dbReference>
<dbReference type="InterPro" id="IPR038340">
    <property type="entry name" value="MRP-L47_sf"/>
</dbReference>
<dbReference type="GO" id="GO:0032543">
    <property type="term" value="P:mitochondrial translation"/>
    <property type="evidence" value="ECO:0007669"/>
    <property type="project" value="TreeGrafter"/>
</dbReference>
<evidence type="ECO:0000313" key="7">
    <source>
        <dbReference type="EMBL" id="NWU92668.1"/>
    </source>
</evidence>
<keyword evidence="5" id="KW-0687">Ribonucleoprotein</keyword>
<keyword evidence="8" id="KW-1185">Reference proteome</keyword>
<keyword evidence="4" id="KW-0496">Mitochondrion</keyword>
<accession>A0A7K6ARI8</accession>